<proteinExistence type="predicted"/>
<protein>
    <submittedName>
        <fullName evidence="1">Lysis system o-spanin lipoprotein Rz1</fullName>
    </submittedName>
</protein>
<keyword evidence="1" id="KW-0449">Lipoprotein</keyword>
<sequence length="37" mass="4120">MPPAPPAWVMQELSNSVEKLDKLFSIYAETSSPTEQP</sequence>
<dbReference type="EMBL" id="JBIUGF010000057">
    <property type="protein sequence ID" value="MFJ1339916.1"/>
    <property type="molecule type" value="Genomic_DNA"/>
</dbReference>
<keyword evidence="2" id="KW-1185">Reference proteome</keyword>
<accession>A0ACC7LZF2</accession>
<evidence type="ECO:0000313" key="2">
    <source>
        <dbReference type="Proteomes" id="UP001615411"/>
    </source>
</evidence>
<gene>
    <name evidence="1" type="ORF">ACIKP7_17470</name>
</gene>
<evidence type="ECO:0000313" key="1">
    <source>
        <dbReference type="EMBL" id="MFJ1339916.1"/>
    </source>
</evidence>
<name>A0ACC7LZF2_9PSED</name>
<comment type="caution">
    <text evidence="1">The sequence shown here is derived from an EMBL/GenBank/DDBJ whole genome shotgun (WGS) entry which is preliminary data.</text>
</comment>
<dbReference type="Proteomes" id="UP001615411">
    <property type="component" value="Unassembled WGS sequence"/>
</dbReference>
<organism evidence="1 2">
    <name type="scientific">Pseudomonas caricapapayae</name>
    <dbReference type="NCBI Taxonomy" id="46678"/>
    <lineage>
        <taxon>Bacteria</taxon>
        <taxon>Pseudomonadati</taxon>
        <taxon>Pseudomonadota</taxon>
        <taxon>Gammaproteobacteria</taxon>
        <taxon>Pseudomonadales</taxon>
        <taxon>Pseudomonadaceae</taxon>
        <taxon>Pseudomonas</taxon>
    </lineage>
</organism>
<reference evidence="1" key="1">
    <citation type="submission" date="2024-10" db="EMBL/GenBank/DDBJ databases">
        <title>Aeromonas and Pseudomonas from the Cagarras Archipelago, Rio de Janeiro, Brazil.</title>
        <authorList>
            <person name="Canellas A.L.B."/>
            <person name="Laport M.S."/>
        </authorList>
    </citation>
    <scope>NUCLEOTIDE SEQUENCE</scope>
    <source>
        <strain evidence="1">ACP-7</strain>
    </source>
</reference>